<dbReference type="PROSITE" id="PS50059">
    <property type="entry name" value="FKBP_PPIASE"/>
    <property type="match status" value="1"/>
</dbReference>
<dbReference type="InterPro" id="IPR003734">
    <property type="entry name" value="DUF155"/>
</dbReference>
<reference evidence="3" key="1">
    <citation type="submission" date="2020-11" db="EMBL/GenBank/DDBJ databases">
        <authorList>
            <person name="Tran Van P."/>
        </authorList>
    </citation>
    <scope>NUCLEOTIDE SEQUENCE</scope>
</reference>
<comment type="catalytic activity">
    <reaction evidence="2">
        <text>[protein]-peptidylproline (omega=180) = [protein]-peptidylproline (omega=0)</text>
        <dbReference type="Rhea" id="RHEA:16237"/>
        <dbReference type="Rhea" id="RHEA-COMP:10747"/>
        <dbReference type="Rhea" id="RHEA-COMP:10748"/>
        <dbReference type="ChEBI" id="CHEBI:83833"/>
        <dbReference type="ChEBI" id="CHEBI:83834"/>
        <dbReference type="EC" id="5.2.1.8"/>
    </reaction>
</comment>
<dbReference type="OrthoDB" id="242766at2759"/>
<dbReference type="AlphaFoldDB" id="A0A7R8W8C9"/>
<dbReference type="InterPro" id="IPR051624">
    <property type="entry name" value="RMD1/Sad1-interacting"/>
</dbReference>
<evidence type="ECO:0000313" key="3">
    <source>
        <dbReference type="EMBL" id="CAD7224462.1"/>
    </source>
</evidence>
<evidence type="ECO:0000256" key="2">
    <source>
        <dbReference type="PROSITE-ProRule" id="PRU00277"/>
    </source>
</evidence>
<keyword evidence="2" id="KW-0413">Isomerase</keyword>
<evidence type="ECO:0000256" key="1">
    <source>
        <dbReference type="ARBA" id="ARBA00008306"/>
    </source>
</evidence>
<dbReference type="InterPro" id="IPR001179">
    <property type="entry name" value="PPIase_FKBP_dom"/>
</dbReference>
<organism evidence="3">
    <name type="scientific">Cyprideis torosa</name>
    <dbReference type="NCBI Taxonomy" id="163714"/>
    <lineage>
        <taxon>Eukaryota</taxon>
        <taxon>Metazoa</taxon>
        <taxon>Ecdysozoa</taxon>
        <taxon>Arthropoda</taxon>
        <taxon>Crustacea</taxon>
        <taxon>Oligostraca</taxon>
        <taxon>Ostracoda</taxon>
        <taxon>Podocopa</taxon>
        <taxon>Podocopida</taxon>
        <taxon>Cytherocopina</taxon>
        <taxon>Cytheroidea</taxon>
        <taxon>Cytherideidae</taxon>
        <taxon>Cyprideis</taxon>
    </lineage>
</organism>
<dbReference type="Gene3D" id="3.10.50.40">
    <property type="match status" value="1"/>
</dbReference>
<dbReference type="Pfam" id="PF00254">
    <property type="entry name" value="FKBP_C"/>
    <property type="match status" value="1"/>
</dbReference>
<dbReference type="PANTHER" id="PTHR16255">
    <property type="entry name" value="REQUIRED FOR MEIOTIC NUCLEAR DIVISION PROTEIN 1 HOMOLOG"/>
    <property type="match status" value="1"/>
</dbReference>
<dbReference type="InterPro" id="IPR046357">
    <property type="entry name" value="PPIase_dom_sf"/>
</dbReference>
<dbReference type="PANTHER" id="PTHR16255:SF1">
    <property type="entry name" value="REQUIRED FOR MEIOTIC NUCLEAR DIVISION PROTEIN 1 HOMOLOG"/>
    <property type="match status" value="1"/>
</dbReference>
<proteinExistence type="inferred from homology"/>
<dbReference type="GO" id="GO:0070131">
    <property type="term" value="P:positive regulation of mitochondrial translation"/>
    <property type="evidence" value="ECO:0007669"/>
    <property type="project" value="TreeGrafter"/>
</dbReference>
<accession>A0A7R8W8C9</accession>
<comment type="similarity">
    <text evidence="1">Belongs to the RMD1/sif2 family.</text>
</comment>
<keyword evidence="2" id="KW-0697">Rotamase</keyword>
<dbReference type="GO" id="GO:0005739">
    <property type="term" value="C:mitochondrion"/>
    <property type="evidence" value="ECO:0007669"/>
    <property type="project" value="UniProtKB-ARBA"/>
</dbReference>
<gene>
    <name evidence="3" type="ORF">CTOB1V02_LOCUS2420</name>
</gene>
<dbReference type="Pfam" id="PF02582">
    <property type="entry name" value="DUF155"/>
    <property type="match status" value="1"/>
</dbReference>
<name>A0A7R8W8C9_9CRUS</name>
<protein>
    <recommendedName>
        <fullName evidence="2">peptidylprolyl isomerase</fullName>
        <ecNumber evidence="2">5.2.1.8</ecNumber>
    </recommendedName>
</protein>
<sequence length="377" mass="42186">MMNSSISHSPLPVETFSLITGAGLPQGEIEIAVGDCDVCPGMDLVLAGISIGKESKVQISPVQAFGSIGLPEYGIAPHSEVAYCVKLLEPLVVAYASAEEYDLVKLADALTSDGVYKKVQLADDAAEDVLHVVAAYTVTDEPREVFFFREGTSIFWNVDELEQCNILSVLEPFENGPYNRDLVRDEREVMPYLYQDKLPRTFVRQDTVHLTTRHLDREEPSDNIQLDKFAVSNALSSSVKLGMWEAILDAYVEDVEDVTKELKEGSGVHLTRRDALKKMGELFAIRHGVNLSSDLLDTPDFYWEREALETLYNQLASCLSIPKRTKVLNEKLSHCCEMMELVLAELSDKKHVRLEWLIIILIAVEIFIEVGRLIVGH</sequence>
<dbReference type="SUPFAM" id="SSF54534">
    <property type="entry name" value="FKBP-like"/>
    <property type="match status" value="1"/>
</dbReference>
<dbReference type="GO" id="GO:0003755">
    <property type="term" value="F:peptidyl-prolyl cis-trans isomerase activity"/>
    <property type="evidence" value="ECO:0007669"/>
    <property type="project" value="UniProtKB-KW"/>
</dbReference>
<dbReference type="EMBL" id="OB660375">
    <property type="protein sequence ID" value="CAD7224462.1"/>
    <property type="molecule type" value="Genomic_DNA"/>
</dbReference>
<dbReference type="EC" id="5.2.1.8" evidence="2"/>